<dbReference type="WBParaSite" id="Csp11.Scaffold629.g11538.t1">
    <property type="protein sequence ID" value="Csp11.Scaffold629.g11538.t1"/>
    <property type="gene ID" value="Csp11.Scaffold629.g11538"/>
</dbReference>
<organism evidence="1 2">
    <name type="scientific">Caenorhabditis tropicalis</name>
    <dbReference type="NCBI Taxonomy" id="1561998"/>
    <lineage>
        <taxon>Eukaryota</taxon>
        <taxon>Metazoa</taxon>
        <taxon>Ecdysozoa</taxon>
        <taxon>Nematoda</taxon>
        <taxon>Chromadorea</taxon>
        <taxon>Rhabditida</taxon>
        <taxon>Rhabditina</taxon>
        <taxon>Rhabditomorpha</taxon>
        <taxon>Rhabditoidea</taxon>
        <taxon>Rhabditidae</taxon>
        <taxon>Peloderinae</taxon>
        <taxon>Caenorhabditis</taxon>
    </lineage>
</organism>
<accession>A0A1I7TT78</accession>
<dbReference type="Proteomes" id="UP000095282">
    <property type="component" value="Unplaced"/>
</dbReference>
<reference evidence="2" key="1">
    <citation type="submission" date="2016-11" db="UniProtKB">
        <authorList>
            <consortium name="WormBaseParasite"/>
        </authorList>
    </citation>
    <scope>IDENTIFICATION</scope>
</reference>
<dbReference type="AlphaFoldDB" id="A0A1I7TT78"/>
<protein>
    <submittedName>
        <fullName evidence="2">CIA30 domain-containing protein</fullName>
    </submittedName>
</protein>
<evidence type="ECO:0000313" key="1">
    <source>
        <dbReference type="Proteomes" id="UP000095282"/>
    </source>
</evidence>
<sequence length="73" mass="8454">MVISGTEFFNREAPRWWDVDKVLVNDRLSYKGSVRIEFLHRAGLQRGVLQLFSLRPDTSSFLWSEKSGLGHCI</sequence>
<name>A0A1I7TT78_9PELO</name>
<evidence type="ECO:0000313" key="2">
    <source>
        <dbReference type="WBParaSite" id="Csp11.Scaffold629.g11538.t1"/>
    </source>
</evidence>
<keyword evidence="1" id="KW-1185">Reference proteome</keyword>
<proteinExistence type="predicted"/>